<gene>
    <name evidence="2" type="primary">Dwil\GK21987</name>
    <name evidence="2" type="ORF">Dwil_GK21987</name>
</gene>
<dbReference type="InParanoid" id="B4MR32"/>
<name>B4MR32_DROWI</name>
<keyword evidence="1" id="KW-0812">Transmembrane</keyword>
<organism evidence="3">
    <name type="scientific">Drosophila willistoni</name>
    <name type="common">Fruit fly</name>
    <dbReference type="NCBI Taxonomy" id="7260"/>
    <lineage>
        <taxon>Eukaryota</taxon>
        <taxon>Metazoa</taxon>
        <taxon>Ecdysozoa</taxon>
        <taxon>Arthropoda</taxon>
        <taxon>Hexapoda</taxon>
        <taxon>Insecta</taxon>
        <taxon>Pterygota</taxon>
        <taxon>Neoptera</taxon>
        <taxon>Endopterygota</taxon>
        <taxon>Diptera</taxon>
        <taxon>Brachycera</taxon>
        <taxon>Muscomorpha</taxon>
        <taxon>Ephydroidea</taxon>
        <taxon>Drosophilidae</taxon>
        <taxon>Drosophila</taxon>
        <taxon>Sophophora</taxon>
    </lineage>
</organism>
<dbReference type="EMBL" id="CH963849">
    <property type="protein sequence ID" value="EDW74571.1"/>
    <property type="molecule type" value="Genomic_DNA"/>
</dbReference>
<evidence type="ECO:0000256" key="1">
    <source>
        <dbReference type="SAM" id="Phobius"/>
    </source>
</evidence>
<proteinExistence type="predicted"/>
<dbReference type="AlphaFoldDB" id="B4MR32"/>
<keyword evidence="1" id="KW-1133">Transmembrane helix</keyword>
<keyword evidence="3" id="KW-1185">Reference proteome</keyword>
<sequence>MCFSIVLTGILLVVQMAVKAFKNLKEKMYWISSFAHILLVVQMAVKAFKNLKEKIYWIYSFARTLVHTLLYTVIPICVMAYLIHWVHKKNDAFIYLLVKHLQLFEVEANGEKDVQDSGVDQKTYHYGADVETFRYGAELDAFQFGSSCSLF</sequence>
<dbReference type="HOGENOM" id="CLU_1733428_0_0_1"/>
<protein>
    <submittedName>
        <fullName evidence="2">GK21987</fullName>
    </submittedName>
</protein>
<keyword evidence="1" id="KW-0472">Membrane</keyword>
<evidence type="ECO:0000313" key="2">
    <source>
        <dbReference type="EMBL" id="EDW74571.1"/>
    </source>
</evidence>
<feature type="transmembrane region" description="Helical" evidence="1">
    <location>
        <begin position="69"/>
        <end position="87"/>
    </location>
</feature>
<evidence type="ECO:0000313" key="3">
    <source>
        <dbReference type="Proteomes" id="UP000007798"/>
    </source>
</evidence>
<feature type="transmembrane region" description="Helical" evidence="1">
    <location>
        <begin position="29"/>
        <end position="48"/>
    </location>
</feature>
<accession>B4MR32</accession>
<dbReference type="Proteomes" id="UP000007798">
    <property type="component" value="Unassembled WGS sequence"/>
</dbReference>
<reference evidence="2 3" key="1">
    <citation type="journal article" date="2007" name="Nature">
        <title>Evolution of genes and genomes on the Drosophila phylogeny.</title>
        <authorList>
            <consortium name="Drosophila 12 Genomes Consortium"/>
            <person name="Clark A.G."/>
            <person name="Eisen M.B."/>
            <person name="Smith D.R."/>
            <person name="Bergman C.M."/>
            <person name="Oliver B."/>
            <person name="Markow T.A."/>
            <person name="Kaufman T.C."/>
            <person name="Kellis M."/>
            <person name="Gelbart W."/>
            <person name="Iyer V.N."/>
            <person name="Pollard D.A."/>
            <person name="Sackton T.B."/>
            <person name="Larracuente A.M."/>
            <person name="Singh N.D."/>
            <person name="Abad J.P."/>
            <person name="Abt D.N."/>
            <person name="Adryan B."/>
            <person name="Aguade M."/>
            <person name="Akashi H."/>
            <person name="Anderson W.W."/>
            <person name="Aquadro C.F."/>
            <person name="Ardell D.H."/>
            <person name="Arguello R."/>
            <person name="Artieri C.G."/>
            <person name="Barbash D.A."/>
            <person name="Barker D."/>
            <person name="Barsanti P."/>
            <person name="Batterham P."/>
            <person name="Batzoglou S."/>
            <person name="Begun D."/>
            <person name="Bhutkar A."/>
            <person name="Blanco E."/>
            <person name="Bosak S.A."/>
            <person name="Bradley R.K."/>
            <person name="Brand A.D."/>
            <person name="Brent M.R."/>
            <person name="Brooks A.N."/>
            <person name="Brown R.H."/>
            <person name="Butlin R.K."/>
            <person name="Caggese C."/>
            <person name="Calvi B.R."/>
            <person name="Bernardo de Carvalho A."/>
            <person name="Caspi A."/>
            <person name="Castrezana S."/>
            <person name="Celniker S.E."/>
            <person name="Chang J.L."/>
            <person name="Chapple C."/>
            <person name="Chatterji S."/>
            <person name="Chinwalla A."/>
            <person name="Civetta A."/>
            <person name="Clifton S.W."/>
            <person name="Comeron J.M."/>
            <person name="Costello J.C."/>
            <person name="Coyne J.A."/>
            <person name="Daub J."/>
            <person name="David R.G."/>
            <person name="Delcher A.L."/>
            <person name="Delehaunty K."/>
            <person name="Do C.B."/>
            <person name="Ebling H."/>
            <person name="Edwards K."/>
            <person name="Eickbush T."/>
            <person name="Evans J.D."/>
            <person name="Filipski A."/>
            <person name="Findeiss S."/>
            <person name="Freyhult E."/>
            <person name="Fulton L."/>
            <person name="Fulton R."/>
            <person name="Garcia A.C."/>
            <person name="Gardiner A."/>
            <person name="Garfield D.A."/>
            <person name="Garvin B.E."/>
            <person name="Gibson G."/>
            <person name="Gilbert D."/>
            <person name="Gnerre S."/>
            <person name="Godfrey J."/>
            <person name="Good R."/>
            <person name="Gotea V."/>
            <person name="Gravely B."/>
            <person name="Greenberg A.J."/>
            <person name="Griffiths-Jones S."/>
            <person name="Gross S."/>
            <person name="Guigo R."/>
            <person name="Gustafson E.A."/>
            <person name="Haerty W."/>
            <person name="Hahn M.W."/>
            <person name="Halligan D.L."/>
            <person name="Halpern A.L."/>
            <person name="Halter G.M."/>
            <person name="Han M.V."/>
            <person name="Heger A."/>
            <person name="Hillier L."/>
            <person name="Hinrichs A.S."/>
            <person name="Holmes I."/>
            <person name="Hoskins R.A."/>
            <person name="Hubisz M.J."/>
            <person name="Hultmark D."/>
            <person name="Huntley M.A."/>
            <person name="Jaffe D.B."/>
            <person name="Jagadeeshan S."/>
            <person name="Jeck W.R."/>
            <person name="Johnson J."/>
            <person name="Jones C.D."/>
            <person name="Jordan W.C."/>
            <person name="Karpen G.H."/>
            <person name="Kataoka E."/>
            <person name="Keightley P.D."/>
            <person name="Kheradpour P."/>
            <person name="Kirkness E.F."/>
            <person name="Koerich L.B."/>
            <person name="Kristiansen K."/>
            <person name="Kudrna D."/>
            <person name="Kulathinal R.J."/>
            <person name="Kumar S."/>
            <person name="Kwok R."/>
            <person name="Lander E."/>
            <person name="Langley C.H."/>
            <person name="Lapoint R."/>
            <person name="Lazzaro B.P."/>
            <person name="Lee S.J."/>
            <person name="Levesque L."/>
            <person name="Li R."/>
            <person name="Lin C.F."/>
            <person name="Lin M.F."/>
            <person name="Lindblad-Toh K."/>
            <person name="Llopart A."/>
            <person name="Long M."/>
            <person name="Low L."/>
            <person name="Lozovsky E."/>
            <person name="Lu J."/>
            <person name="Luo M."/>
            <person name="Machado C.A."/>
            <person name="Makalowski W."/>
            <person name="Marzo M."/>
            <person name="Matsuda M."/>
            <person name="Matzkin L."/>
            <person name="McAllister B."/>
            <person name="McBride C.S."/>
            <person name="McKernan B."/>
            <person name="McKernan K."/>
            <person name="Mendez-Lago M."/>
            <person name="Minx P."/>
            <person name="Mollenhauer M.U."/>
            <person name="Montooth K."/>
            <person name="Mount S.M."/>
            <person name="Mu X."/>
            <person name="Myers E."/>
            <person name="Negre B."/>
            <person name="Newfeld S."/>
            <person name="Nielsen R."/>
            <person name="Noor M.A."/>
            <person name="O'Grady P."/>
            <person name="Pachter L."/>
            <person name="Papaceit M."/>
            <person name="Parisi M.J."/>
            <person name="Parisi M."/>
            <person name="Parts L."/>
            <person name="Pedersen J.S."/>
            <person name="Pesole G."/>
            <person name="Phillippy A.M."/>
            <person name="Ponting C.P."/>
            <person name="Pop M."/>
            <person name="Porcelli D."/>
            <person name="Powell J.R."/>
            <person name="Prohaska S."/>
            <person name="Pruitt K."/>
            <person name="Puig M."/>
            <person name="Quesneville H."/>
            <person name="Ram K.R."/>
            <person name="Rand D."/>
            <person name="Rasmussen M.D."/>
            <person name="Reed L.K."/>
            <person name="Reenan R."/>
            <person name="Reily A."/>
            <person name="Remington K.A."/>
            <person name="Rieger T.T."/>
            <person name="Ritchie M.G."/>
            <person name="Robin C."/>
            <person name="Rogers Y.H."/>
            <person name="Rohde C."/>
            <person name="Rozas J."/>
            <person name="Rubenfield M.J."/>
            <person name="Ruiz A."/>
            <person name="Russo S."/>
            <person name="Salzberg S.L."/>
            <person name="Sanchez-Gracia A."/>
            <person name="Saranga D.J."/>
            <person name="Sato H."/>
            <person name="Schaeffer S.W."/>
            <person name="Schatz M.C."/>
            <person name="Schlenke T."/>
            <person name="Schwartz R."/>
            <person name="Segarra C."/>
            <person name="Singh R.S."/>
            <person name="Sirot L."/>
            <person name="Sirota M."/>
            <person name="Sisneros N.B."/>
            <person name="Smith C.D."/>
            <person name="Smith T.F."/>
            <person name="Spieth J."/>
            <person name="Stage D.E."/>
            <person name="Stark A."/>
            <person name="Stephan W."/>
            <person name="Strausberg R.L."/>
            <person name="Strempel S."/>
            <person name="Sturgill D."/>
            <person name="Sutton G."/>
            <person name="Sutton G.G."/>
            <person name="Tao W."/>
            <person name="Teichmann S."/>
            <person name="Tobari Y.N."/>
            <person name="Tomimura Y."/>
            <person name="Tsolas J.M."/>
            <person name="Valente V.L."/>
            <person name="Venter E."/>
            <person name="Venter J.C."/>
            <person name="Vicario S."/>
            <person name="Vieira F.G."/>
            <person name="Vilella A.J."/>
            <person name="Villasante A."/>
            <person name="Walenz B."/>
            <person name="Wang J."/>
            <person name="Wasserman M."/>
            <person name="Watts T."/>
            <person name="Wilson D."/>
            <person name="Wilson R.K."/>
            <person name="Wing R.A."/>
            <person name="Wolfner M.F."/>
            <person name="Wong A."/>
            <person name="Wong G.K."/>
            <person name="Wu C.I."/>
            <person name="Wu G."/>
            <person name="Yamamoto D."/>
            <person name="Yang H.P."/>
            <person name="Yang S.P."/>
            <person name="Yorke J.A."/>
            <person name="Yoshida K."/>
            <person name="Zdobnov E."/>
            <person name="Zhang P."/>
            <person name="Zhang Y."/>
            <person name="Zimin A.V."/>
            <person name="Baldwin J."/>
            <person name="Abdouelleil A."/>
            <person name="Abdulkadir J."/>
            <person name="Abebe A."/>
            <person name="Abera B."/>
            <person name="Abreu J."/>
            <person name="Acer S.C."/>
            <person name="Aftuck L."/>
            <person name="Alexander A."/>
            <person name="An P."/>
            <person name="Anderson E."/>
            <person name="Anderson S."/>
            <person name="Arachi H."/>
            <person name="Azer M."/>
            <person name="Bachantsang P."/>
            <person name="Barry A."/>
            <person name="Bayul T."/>
            <person name="Berlin A."/>
            <person name="Bessette D."/>
            <person name="Bloom T."/>
            <person name="Blye J."/>
            <person name="Boguslavskiy L."/>
            <person name="Bonnet C."/>
            <person name="Boukhgalter B."/>
            <person name="Bourzgui I."/>
            <person name="Brown A."/>
            <person name="Cahill P."/>
            <person name="Channer S."/>
            <person name="Cheshatsang Y."/>
            <person name="Chuda L."/>
            <person name="Citroen M."/>
            <person name="Collymore A."/>
            <person name="Cooke P."/>
            <person name="Costello M."/>
            <person name="D'Aco K."/>
            <person name="Daza R."/>
            <person name="De Haan G."/>
            <person name="DeGray S."/>
            <person name="DeMaso C."/>
            <person name="Dhargay N."/>
            <person name="Dooley K."/>
            <person name="Dooley E."/>
            <person name="Doricent M."/>
            <person name="Dorje P."/>
            <person name="Dorjee K."/>
            <person name="Dupes A."/>
            <person name="Elong R."/>
            <person name="Falk J."/>
            <person name="Farina A."/>
            <person name="Faro S."/>
            <person name="Ferguson D."/>
            <person name="Fisher S."/>
            <person name="Foley C.D."/>
            <person name="Franke A."/>
            <person name="Friedrich D."/>
            <person name="Gadbois L."/>
            <person name="Gearin G."/>
            <person name="Gearin C.R."/>
            <person name="Giannoukos G."/>
            <person name="Goode T."/>
            <person name="Graham J."/>
            <person name="Grandbois E."/>
            <person name="Grewal S."/>
            <person name="Gyaltsen K."/>
            <person name="Hafez N."/>
            <person name="Hagos B."/>
            <person name="Hall J."/>
            <person name="Henson C."/>
            <person name="Hollinger A."/>
            <person name="Honan T."/>
            <person name="Huard M.D."/>
            <person name="Hughes L."/>
            <person name="Hurhula B."/>
            <person name="Husby M.E."/>
            <person name="Kamat A."/>
            <person name="Kanga B."/>
            <person name="Kashin S."/>
            <person name="Khazanovich D."/>
            <person name="Kisner P."/>
            <person name="Lance K."/>
            <person name="Lara M."/>
            <person name="Lee W."/>
            <person name="Lennon N."/>
            <person name="Letendre F."/>
            <person name="LeVine R."/>
            <person name="Lipovsky A."/>
            <person name="Liu X."/>
            <person name="Liu J."/>
            <person name="Liu S."/>
            <person name="Lokyitsang T."/>
            <person name="Lokyitsang Y."/>
            <person name="Lubonja R."/>
            <person name="Lui A."/>
            <person name="MacDonald P."/>
            <person name="Magnisalis V."/>
            <person name="Maru K."/>
            <person name="Matthews C."/>
            <person name="McCusker W."/>
            <person name="McDonough S."/>
            <person name="Mehta T."/>
            <person name="Meldrim J."/>
            <person name="Meneus L."/>
            <person name="Mihai O."/>
            <person name="Mihalev A."/>
            <person name="Mihova T."/>
            <person name="Mittelman R."/>
            <person name="Mlenga V."/>
            <person name="Montmayeur A."/>
            <person name="Mulrain L."/>
            <person name="Navidi A."/>
            <person name="Naylor J."/>
            <person name="Negash T."/>
            <person name="Nguyen T."/>
            <person name="Nguyen N."/>
            <person name="Nicol R."/>
            <person name="Norbu C."/>
            <person name="Norbu N."/>
            <person name="Novod N."/>
            <person name="O'Neill B."/>
            <person name="Osman S."/>
            <person name="Markiewicz E."/>
            <person name="Oyono O.L."/>
            <person name="Patti C."/>
            <person name="Phunkhang P."/>
            <person name="Pierre F."/>
            <person name="Priest M."/>
            <person name="Raghuraman S."/>
            <person name="Rege F."/>
            <person name="Reyes R."/>
            <person name="Rise C."/>
            <person name="Rogov P."/>
            <person name="Ross K."/>
            <person name="Ryan E."/>
            <person name="Settipalli S."/>
            <person name="Shea T."/>
            <person name="Sherpa N."/>
            <person name="Shi L."/>
            <person name="Shih D."/>
            <person name="Sparrow T."/>
            <person name="Spaulding J."/>
            <person name="Stalker J."/>
            <person name="Stange-Thomann N."/>
            <person name="Stavropoulos S."/>
            <person name="Stone C."/>
            <person name="Strader C."/>
            <person name="Tesfaye S."/>
            <person name="Thomson T."/>
            <person name="Thoulutsang Y."/>
            <person name="Thoulutsang D."/>
            <person name="Topham K."/>
            <person name="Topping I."/>
            <person name="Tsamla T."/>
            <person name="Vassiliev H."/>
            <person name="Vo A."/>
            <person name="Wangchuk T."/>
            <person name="Wangdi T."/>
            <person name="Weiand M."/>
            <person name="Wilkinson J."/>
            <person name="Wilson A."/>
            <person name="Yadav S."/>
            <person name="Young G."/>
            <person name="Yu Q."/>
            <person name="Zembek L."/>
            <person name="Zhong D."/>
            <person name="Zimmer A."/>
            <person name="Zwirko Z."/>
            <person name="Jaffe D.B."/>
            <person name="Alvarez P."/>
            <person name="Brockman W."/>
            <person name="Butler J."/>
            <person name="Chin C."/>
            <person name="Gnerre S."/>
            <person name="Grabherr M."/>
            <person name="Kleber M."/>
            <person name="Mauceli E."/>
            <person name="MacCallum I."/>
        </authorList>
    </citation>
    <scope>NUCLEOTIDE SEQUENCE [LARGE SCALE GENOMIC DNA]</scope>
    <source>
        <strain evidence="3">Tucson 14030-0811.24</strain>
    </source>
</reference>